<evidence type="ECO:0008006" key="3">
    <source>
        <dbReference type="Google" id="ProtNLM"/>
    </source>
</evidence>
<protein>
    <recommendedName>
        <fullName evidence="3">30S ribosomal protein S21</fullName>
    </recommendedName>
</protein>
<dbReference type="EMBL" id="CP147250">
    <property type="protein sequence ID" value="WYJ78935.1"/>
    <property type="molecule type" value="Genomic_DNA"/>
</dbReference>
<evidence type="ECO:0000313" key="1">
    <source>
        <dbReference type="EMBL" id="WYJ78935.1"/>
    </source>
</evidence>
<proteinExistence type="predicted"/>
<reference evidence="1 2" key="2">
    <citation type="submission" date="2024-03" db="EMBL/GenBank/DDBJ databases">
        <title>The Genome Sequence of Enterococcus sp. DIV1094.</title>
        <authorList>
            <consortium name="The Broad Institute Genomics Platform"/>
            <consortium name="The Broad Institute Microbial Omics Core"/>
            <consortium name="The Broad Institute Genomic Center for Infectious Diseases"/>
            <person name="Earl A."/>
            <person name="Manson A."/>
            <person name="Gilmore M."/>
            <person name="Schwartman J."/>
            <person name="Shea T."/>
            <person name="Abouelleil A."/>
            <person name="Cao P."/>
            <person name="Chapman S."/>
            <person name="Cusick C."/>
            <person name="Young S."/>
            <person name="Neafsey D."/>
            <person name="Nusbaum C."/>
            <person name="Birren B."/>
        </authorList>
    </citation>
    <scope>NUCLEOTIDE SEQUENCE [LARGE SCALE GENOMIC DNA]</scope>
    <source>
        <strain evidence="1 2">DIV1094</strain>
    </source>
</reference>
<dbReference type="RefSeq" id="WP_179099921.1">
    <property type="nucleotide sequence ID" value="NZ_CP147250.1"/>
</dbReference>
<dbReference type="Proteomes" id="UP000664360">
    <property type="component" value="Chromosome"/>
</dbReference>
<name>A0ABZ2SV55_9ENTE</name>
<sequence>MDAPKELYSDALRGARNHLKGAKRAYKIQPTLENERRVKAIRRRCSIYGELQKEDSK</sequence>
<organism evidence="1 2">
    <name type="scientific">Candidatus Enterococcus mangumiae</name>
    <dbReference type="NCBI Taxonomy" id="2230878"/>
    <lineage>
        <taxon>Bacteria</taxon>
        <taxon>Bacillati</taxon>
        <taxon>Bacillota</taxon>
        <taxon>Bacilli</taxon>
        <taxon>Lactobacillales</taxon>
        <taxon>Enterococcaceae</taxon>
        <taxon>Enterococcus</taxon>
    </lineage>
</organism>
<accession>A0ABZ2SV55</accession>
<gene>
    <name evidence="1" type="ORF">DOK79_000442</name>
</gene>
<reference evidence="1 2" key="1">
    <citation type="submission" date="2021-03" db="EMBL/GenBank/DDBJ databases">
        <authorList>
            <person name="Gilmore M.S."/>
            <person name="Schwartzman J."/>
            <person name="Van Tyne D."/>
            <person name="Martin M."/>
            <person name="Earl A.M."/>
            <person name="Manson A.L."/>
            <person name="Straub T."/>
            <person name="Salamzade R."/>
            <person name="Saavedra J."/>
            <person name="Lebreton F."/>
            <person name="Prichula J."/>
            <person name="Schaufler K."/>
            <person name="Gaca A."/>
            <person name="Sgardioli B."/>
            <person name="Wagenaar J."/>
            <person name="Strong T."/>
        </authorList>
    </citation>
    <scope>NUCLEOTIDE SEQUENCE [LARGE SCALE GENOMIC DNA]</scope>
    <source>
        <strain evidence="1 2">DIV1094</strain>
    </source>
</reference>
<evidence type="ECO:0000313" key="2">
    <source>
        <dbReference type="Proteomes" id="UP000664360"/>
    </source>
</evidence>
<keyword evidence="2" id="KW-1185">Reference proteome</keyword>